<evidence type="ECO:0000256" key="1">
    <source>
        <dbReference type="SAM" id="MobiDB-lite"/>
    </source>
</evidence>
<proteinExistence type="predicted"/>
<feature type="region of interest" description="Disordered" evidence="1">
    <location>
        <begin position="192"/>
        <end position="212"/>
    </location>
</feature>
<keyword evidence="3" id="KW-1185">Reference proteome</keyword>
<dbReference type="PIRSF" id="PIRSF017393">
    <property type="entry name" value="MTase_SAV2177"/>
    <property type="match status" value="1"/>
</dbReference>
<keyword evidence="2" id="KW-0489">Methyltransferase</keyword>
<name>A0ABP7FI98_9ACTN</name>
<organism evidence="2 3">
    <name type="scientific">Streptomyces tremellae</name>
    <dbReference type="NCBI Taxonomy" id="1124239"/>
    <lineage>
        <taxon>Bacteria</taxon>
        <taxon>Bacillati</taxon>
        <taxon>Actinomycetota</taxon>
        <taxon>Actinomycetes</taxon>
        <taxon>Kitasatosporales</taxon>
        <taxon>Streptomycetaceae</taxon>
        <taxon>Streptomyces</taxon>
    </lineage>
</organism>
<evidence type="ECO:0000313" key="2">
    <source>
        <dbReference type="EMBL" id="GAA3740630.1"/>
    </source>
</evidence>
<dbReference type="GO" id="GO:0032259">
    <property type="term" value="P:methylation"/>
    <property type="evidence" value="ECO:0007669"/>
    <property type="project" value="UniProtKB-KW"/>
</dbReference>
<dbReference type="InterPro" id="IPR029063">
    <property type="entry name" value="SAM-dependent_MTases_sf"/>
</dbReference>
<accession>A0ABP7FI98</accession>
<protein>
    <submittedName>
        <fullName evidence="2">SAM-dependent methyltransferase</fullName>
    </submittedName>
</protein>
<dbReference type="EMBL" id="BAABEP010000031">
    <property type="protein sequence ID" value="GAA3740630.1"/>
    <property type="molecule type" value="Genomic_DNA"/>
</dbReference>
<comment type="caution">
    <text evidence="2">The sequence shown here is derived from an EMBL/GenBank/DDBJ whole genome shotgun (WGS) entry which is preliminary data.</text>
</comment>
<dbReference type="InterPro" id="IPR006764">
    <property type="entry name" value="SAM_dep_MeTrfase_SAV2177_type"/>
</dbReference>
<dbReference type="Pfam" id="PF04672">
    <property type="entry name" value="Methyltransf_19"/>
    <property type="match status" value="1"/>
</dbReference>
<reference evidence="3" key="1">
    <citation type="journal article" date="2019" name="Int. J. Syst. Evol. Microbiol.">
        <title>The Global Catalogue of Microorganisms (GCM) 10K type strain sequencing project: providing services to taxonomists for standard genome sequencing and annotation.</title>
        <authorList>
            <consortium name="The Broad Institute Genomics Platform"/>
            <consortium name="The Broad Institute Genome Sequencing Center for Infectious Disease"/>
            <person name="Wu L."/>
            <person name="Ma J."/>
        </authorList>
    </citation>
    <scope>NUCLEOTIDE SEQUENCE [LARGE SCALE GENOMIC DNA]</scope>
    <source>
        <strain evidence="3">JCM 30846</strain>
    </source>
</reference>
<gene>
    <name evidence="2" type="ORF">GCM10023082_42080</name>
</gene>
<dbReference type="GO" id="GO:0008168">
    <property type="term" value="F:methyltransferase activity"/>
    <property type="evidence" value="ECO:0007669"/>
    <property type="project" value="UniProtKB-KW"/>
</dbReference>
<dbReference type="Gene3D" id="3.40.50.150">
    <property type="entry name" value="Vaccinia Virus protein VP39"/>
    <property type="match status" value="1"/>
</dbReference>
<feature type="compositionally biased region" description="Low complexity" evidence="1">
    <location>
        <begin position="194"/>
        <end position="204"/>
    </location>
</feature>
<keyword evidence="2" id="KW-0808">Transferase</keyword>
<sequence length="266" mass="28372">MAYSKPPVDVSRPHPARVHDFLLGGRDNYLADRRAAGELPARAARAARQDRAFMHRAVGWLASIGVDQYLDVGSGIPTEPNLHQIVQRVNPACRVVYTDNDPLVLWHAAAHLISAPQGATDYLRADLRDPAALLARARELLDFERPLALSLIALLHFLPDGDDPHGLVRALVGALPSGSYVALSHGTPPAAPEAAYGTGTARATPAPPAAPRQVIPYGRSRAETGRFFAGLELVAPGLVAAPLWYKNTPPPEDETADSLAGVARVP</sequence>
<dbReference type="Proteomes" id="UP001499884">
    <property type="component" value="Unassembled WGS sequence"/>
</dbReference>
<dbReference type="RefSeq" id="WP_345649708.1">
    <property type="nucleotide sequence ID" value="NZ_BAABEP010000031.1"/>
</dbReference>
<dbReference type="SUPFAM" id="SSF53335">
    <property type="entry name" value="S-adenosyl-L-methionine-dependent methyltransferases"/>
    <property type="match status" value="1"/>
</dbReference>
<evidence type="ECO:0000313" key="3">
    <source>
        <dbReference type="Proteomes" id="UP001499884"/>
    </source>
</evidence>